<evidence type="ECO:0000256" key="5">
    <source>
        <dbReference type="HAMAP-Rule" id="MF_01114"/>
    </source>
</evidence>
<evidence type="ECO:0000256" key="1">
    <source>
        <dbReference type="ARBA" id="ARBA00004496"/>
    </source>
</evidence>
<comment type="function">
    <text evidence="5">Modulates RecA activity.</text>
</comment>
<dbReference type="PANTHER" id="PTHR33602:SF1">
    <property type="entry name" value="REGULATORY PROTEIN RECX FAMILY PROTEIN"/>
    <property type="match status" value="1"/>
</dbReference>
<evidence type="ECO:0000256" key="2">
    <source>
        <dbReference type="ARBA" id="ARBA00009695"/>
    </source>
</evidence>
<dbReference type="InterPro" id="IPR053924">
    <property type="entry name" value="RecX_HTH_2nd"/>
</dbReference>
<feature type="domain" description="RecX third three-helical" evidence="8">
    <location>
        <begin position="176"/>
        <end position="221"/>
    </location>
</feature>
<comment type="caution">
    <text evidence="10">The sequence shown here is derived from an EMBL/GenBank/DDBJ whole genome shotgun (WGS) entry which is preliminary data.</text>
</comment>
<reference evidence="10" key="1">
    <citation type="submission" date="2020-11" db="EMBL/GenBank/DDBJ databases">
        <title>Isolation and identification of active actinomycetes.</title>
        <authorList>
            <person name="Yu B."/>
        </authorList>
    </citation>
    <scope>NUCLEOTIDE SEQUENCE</scope>
    <source>
        <strain evidence="10">NEAU-YB345</strain>
    </source>
</reference>
<feature type="compositionally biased region" description="Basic residues" evidence="6">
    <location>
        <begin position="50"/>
        <end position="60"/>
    </location>
</feature>
<evidence type="ECO:0000313" key="10">
    <source>
        <dbReference type="EMBL" id="MBF9073797.1"/>
    </source>
</evidence>
<dbReference type="HAMAP" id="MF_01114">
    <property type="entry name" value="RecX"/>
    <property type="match status" value="1"/>
</dbReference>
<feature type="domain" description="RecX first three-helical" evidence="9">
    <location>
        <begin position="82"/>
        <end position="121"/>
    </location>
</feature>
<evidence type="ECO:0000259" key="8">
    <source>
        <dbReference type="Pfam" id="PF21981"/>
    </source>
</evidence>
<dbReference type="InterPro" id="IPR036388">
    <property type="entry name" value="WH-like_DNA-bd_sf"/>
</dbReference>
<dbReference type="RefSeq" id="WP_196198637.1">
    <property type="nucleotide sequence ID" value="NZ_JADPRT010000026.1"/>
</dbReference>
<dbReference type="Pfam" id="PF21981">
    <property type="entry name" value="RecX_HTH3"/>
    <property type="match status" value="1"/>
</dbReference>
<dbReference type="GO" id="GO:0005737">
    <property type="term" value="C:cytoplasm"/>
    <property type="evidence" value="ECO:0007669"/>
    <property type="project" value="UniProtKB-SubCell"/>
</dbReference>
<feature type="domain" description="RecX second three-helical" evidence="7">
    <location>
        <begin position="128"/>
        <end position="168"/>
    </location>
</feature>
<keyword evidence="4 5" id="KW-0963">Cytoplasm</keyword>
<dbReference type="Gene3D" id="1.10.10.10">
    <property type="entry name" value="Winged helix-like DNA-binding domain superfamily/Winged helix DNA-binding domain"/>
    <property type="match status" value="2"/>
</dbReference>
<organism evidence="10 11">
    <name type="scientific">Streptacidiphilus fuscans</name>
    <dbReference type="NCBI Taxonomy" id="2789292"/>
    <lineage>
        <taxon>Bacteria</taxon>
        <taxon>Bacillati</taxon>
        <taxon>Actinomycetota</taxon>
        <taxon>Actinomycetes</taxon>
        <taxon>Kitasatosporales</taxon>
        <taxon>Streptomycetaceae</taxon>
        <taxon>Streptacidiphilus</taxon>
    </lineage>
</organism>
<proteinExistence type="inferred from homology"/>
<evidence type="ECO:0000259" key="9">
    <source>
        <dbReference type="Pfam" id="PF21982"/>
    </source>
</evidence>
<feature type="region of interest" description="Disordered" evidence="6">
    <location>
        <begin position="1"/>
        <end position="83"/>
    </location>
</feature>
<dbReference type="GO" id="GO:0006282">
    <property type="term" value="P:regulation of DNA repair"/>
    <property type="evidence" value="ECO:0007669"/>
    <property type="project" value="UniProtKB-UniRule"/>
</dbReference>
<accession>A0A931BEH8</accession>
<evidence type="ECO:0000256" key="6">
    <source>
        <dbReference type="SAM" id="MobiDB-lite"/>
    </source>
</evidence>
<dbReference type="Pfam" id="PF21982">
    <property type="entry name" value="RecX_HTH1"/>
    <property type="match status" value="1"/>
</dbReference>
<dbReference type="InterPro" id="IPR003783">
    <property type="entry name" value="Regulatory_RecX"/>
</dbReference>
<dbReference type="Proteomes" id="UP000657385">
    <property type="component" value="Unassembled WGS sequence"/>
</dbReference>
<gene>
    <name evidence="5" type="primary">recX</name>
    <name evidence="10" type="ORF">I2501_37865</name>
</gene>
<evidence type="ECO:0000259" key="7">
    <source>
        <dbReference type="Pfam" id="PF02631"/>
    </source>
</evidence>
<dbReference type="InterPro" id="IPR053926">
    <property type="entry name" value="RecX_HTH_1st"/>
</dbReference>
<name>A0A931BEH8_9ACTN</name>
<evidence type="ECO:0000313" key="11">
    <source>
        <dbReference type="Proteomes" id="UP000657385"/>
    </source>
</evidence>
<sequence length="247" mass="27430">MSSDSAWGPRDWCANGIGGEEEQQENLAGPETDPSPAPFATEPTPAVAARTRRRGGRKRRERGEDDEGNESRAEVTDPAARARDICLRQLTGSARTRRQLADALRRKEIPDEVAEEVLDRLEQVGLIDDAAYAEAWVEQRQRHRGLARRALASELRAKGVAGDLVQRAVAQVEPEDEEAAARRLVERKLRSTAGLERQVRLRRLAGMLARRGYPEGLALRVVRSALDAESFDPEQSGPETFDLESME</sequence>
<feature type="compositionally biased region" description="Basic and acidic residues" evidence="6">
    <location>
        <begin position="69"/>
        <end position="83"/>
    </location>
</feature>
<dbReference type="EMBL" id="JADPRT010000026">
    <property type="protein sequence ID" value="MBF9073797.1"/>
    <property type="molecule type" value="Genomic_DNA"/>
</dbReference>
<comment type="similarity">
    <text evidence="2 5">Belongs to the RecX family.</text>
</comment>
<comment type="subcellular location">
    <subcellularLocation>
        <location evidence="1 5">Cytoplasm</location>
    </subcellularLocation>
</comment>
<protein>
    <recommendedName>
        <fullName evidence="3 5">Regulatory protein RecX</fullName>
    </recommendedName>
</protein>
<dbReference type="InterPro" id="IPR053925">
    <property type="entry name" value="RecX_HTH_3rd"/>
</dbReference>
<dbReference type="Pfam" id="PF02631">
    <property type="entry name" value="RecX_HTH2"/>
    <property type="match status" value="1"/>
</dbReference>
<dbReference type="PANTHER" id="PTHR33602">
    <property type="entry name" value="REGULATORY PROTEIN RECX FAMILY PROTEIN"/>
    <property type="match status" value="1"/>
</dbReference>
<dbReference type="AlphaFoldDB" id="A0A931BEH8"/>
<evidence type="ECO:0000256" key="4">
    <source>
        <dbReference type="ARBA" id="ARBA00022490"/>
    </source>
</evidence>
<keyword evidence="11" id="KW-1185">Reference proteome</keyword>
<evidence type="ECO:0000256" key="3">
    <source>
        <dbReference type="ARBA" id="ARBA00018111"/>
    </source>
</evidence>